<dbReference type="Proteomes" id="UP001172055">
    <property type="component" value="Unassembled WGS sequence"/>
</dbReference>
<evidence type="ECO:0000259" key="2">
    <source>
        <dbReference type="Pfam" id="PF11181"/>
    </source>
</evidence>
<name>A0ABT8N3A5_9BACL</name>
<feature type="compositionally biased region" description="Basic and acidic residues" evidence="1">
    <location>
        <begin position="156"/>
        <end position="165"/>
    </location>
</feature>
<feature type="region of interest" description="Disordered" evidence="1">
    <location>
        <begin position="156"/>
        <end position="228"/>
    </location>
</feature>
<comment type="caution">
    <text evidence="3">The sequence shown here is derived from an EMBL/GenBank/DDBJ whole genome shotgun (WGS) entry which is preliminary data.</text>
</comment>
<keyword evidence="4" id="KW-1185">Reference proteome</keyword>
<gene>
    <name evidence="3" type="ORF">QWY14_11185</name>
</gene>
<dbReference type="RefSeq" id="WP_301723874.1">
    <property type="nucleotide sequence ID" value="NZ_JAUJWV010000001.1"/>
</dbReference>
<sequence length="228" mass="23089">MSHKRVVGSYETENEAINAIEDLKRQGYDSGDISVLSKDKRETETVAGETDANFVEGAATGAVTGGALGGLGGVLAGIGALAIPGIGPLVAAGPIAAGLMGAAAGAGAGGLAGALIGMGIPDDEAEEYGRHVDEGRILVLVEDRGSSLLDRNSRDEFHKDARGDNDQDAAGTGLFGGRDRDTGGSGLFGGNDRDSTGPDTILENDRPRKDTSLGSDTDEIRKRGPAGL</sequence>
<dbReference type="InterPro" id="IPR052948">
    <property type="entry name" value="Low_temp-induced_all0457"/>
</dbReference>
<dbReference type="Pfam" id="PF11181">
    <property type="entry name" value="YflT"/>
    <property type="match status" value="1"/>
</dbReference>
<evidence type="ECO:0000313" key="4">
    <source>
        <dbReference type="Proteomes" id="UP001172055"/>
    </source>
</evidence>
<evidence type="ECO:0000313" key="3">
    <source>
        <dbReference type="EMBL" id="MDN7242367.1"/>
    </source>
</evidence>
<dbReference type="PANTHER" id="PTHR36109:SF2">
    <property type="entry name" value="MEMBRANE PROTEIN"/>
    <property type="match status" value="1"/>
</dbReference>
<accession>A0ABT8N3A5</accession>
<evidence type="ECO:0000256" key="1">
    <source>
        <dbReference type="SAM" id="MobiDB-lite"/>
    </source>
</evidence>
<dbReference type="EMBL" id="JAUJWV010000001">
    <property type="protein sequence ID" value="MDN7242367.1"/>
    <property type="molecule type" value="Genomic_DNA"/>
</dbReference>
<organism evidence="3 4">
    <name type="scientific">Planococcus shixiaomingii</name>
    <dbReference type="NCBI Taxonomy" id="3058393"/>
    <lineage>
        <taxon>Bacteria</taxon>
        <taxon>Bacillati</taxon>
        <taxon>Bacillota</taxon>
        <taxon>Bacilli</taxon>
        <taxon>Bacillales</taxon>
        <taxon>Caryophanaceae</taxon>
        <taxon>Planococcus</taxon>
    </lineage>
</organism>
<dbReference type="PANTHER" id="PTHR36109">
    <property type="entry name" value="MEMBRANE PROTEIN-RELATED"/>
    <property type="match status" value="1"/>
</dbReference>
<proteinExistence type="predicted"/>
<feature type="domain" description="General stress protein 17M-like" evidence="2">
    <location>
        <begin position="6"/>
        <end position="69"/>
    </location>
</feature>
<protein>
    <submittedName>
        <fullName evidence="3">General stress protein</fullName>
    </submittedName>
</protein>
<dbReference type="InterPro" id="IPR025889">
    <property type="entry name" value="GSP17M-like_dom"/>
</dbReference>
<reference evidence="3 4" key="1">
    <citation type="submission" date="2023-06" db="EMBL/GenBank/DDBJ databases">
        <title>Novel species in genus Planococcus.</title>
        <authorList>
            <person name="Ning S."/>
        </authorList>
    </citation>
    <scope>NUCLEOTIDE SEQUENCE [LARGE SCALE GENOMIC DNA]</scope>
    <source>
        <strain evidence="3 4">N028</strain>
    </source>
</reference>